<accession>A0A9P0YVT1</accession>
<dbReference type="PANTHER" id="PTHR46033">
    <property type="entry name" value="PROTEIN MAIN-LIKE 2"/>
    <property type="match status" value="1"/>
</dbReference>
<feature type="domain" description="Aminotransferase-like plant mobile" evidence="1">
    <location>
        <begin position="66"/>
        <end position="132"/>
    </location>
</feature>
<name>A0A9P0YVT1_CUSEU</name>
<evidence type="ECO:0000259" key="1">
    <source>
        <dbReference type="Pfam" id="PF10536"/>
    </source>
</evidence>
<reference evidence="2" key="1">
    <citation type="submission" date="2022-07" db="EMBL/GenBank/DDBJ databases">
        <authorList>
            <person name="Macas J."/>
            <person name="Novak P."/>
            <person name="Neumann P."/>
        </authorList>
    </citation>
    <scope>NUCLEOTIDE SEQUENCE</scope>
</reference>
<evidence type="ECO:0000313" key="2">
    <source>
        <dbReference type="EMBL" id="CAH9076878.1"/>
    </source>
</evidence>
<sequence>MGQNIPRPGPVNRSLLTLSLRAHRADRVWYEPDDKDSCLKCVSCPSQAFRDEERDQRVIDMLAYAGFLGVEHIARMKVDHSLISTLVERWRSETHTFHLPFGEVGISLQDVSIILGFPIRGRPLSGPTVKDKAHSTRPSFIWLQVGRPAVI</sequence>
<dbReference type="EMBL" id="CAMAPE010000010">
    <property type="protein sequence ID" value="CAH9076878.1"/>
    <property type="molecule type" value="Genomic_DNA"/>
</dbReference>
<dbReference type="Proteomes" id="UP001152484">
    <property type="component" value="Unassembled WGS sequence"/>
</dbReference>
<proteinExistence type="predicted"/>
<dbReference type="PANTHER" id="PTHR46033:SF8">
    <property type="entry name" value="PROTEIN MAINTENANCE OF MERISTEMS-LIKE"/>
    <property type="match status" value="1"/>
</dbReference>
<dbReference type="InterPro" id="IPR044824">
    <property type="entry name" value="MAIN-like"/>
</dbReference>
<dbReference type="Pfam" id="PF10536">
    <property type="entry name" value="PMD"/>
    <property type="match status" value="1"/>
</dbReference>
<evidence type="ECO:0000313" key="3">
    <source>
        <dbReference type="Proteomes" id="UP001152484"/>
    </source>
</evidence>
<comment type="caution">
    <text evidence="2">The sequence shown here is derived from an EMBL/GenBank/DDBJ whole genome shotgun (WGS) entry which is preliminary data.</text>
</comment>
<dbReference type="OrthoDB" id="1937804at2759"/>
<keyword evidence="3" id="KW-1185">Reference proteome</keyword>
<organism evidence="2 3">
    <name type="scientific">Cuscuta europaea</name>
    <name type="common">European dodder</name>
    <dbReference type="NCBI Taxonomy" id="41803"/>
    <lineage>
        <taxon>Eukaryota</taxon>
        <taxon>Viridiplantae</taxon>
        <taxon>Streptophyta</taxon>
        <taxon>Embryophyta</taxon>
        <taxon>Tracheophyta</taxon>
        <taxon>Spermatophyta</taxon>
        <taxon>Magnoliopsida</taxon>
        <taxon>eudicotyledons</taxon>
        <taxon>Gunneridae</taxon>
        <taxon>Pentapetalae</taxon>
        <taxon>asterids</taxon>
        <taxon>lamiids</taxon>
        <taxon>Solanales</taxon>
        <taxon>Convolvulaceae</taxon>
        <taxon>Cuscuteae</taxon>
        <taxon>Cuscuta</taxon>
        <taxon>Cuscuta subgen. Cuscuta</taxon>
    </lineage>
</organism>
<dbReference type="GO" id="GO:0010073">
    <property type="term" value="P:meristem maintenance"/>
    <property type="evidence" value="ECO:0007669"/>
    <property type="project" value="InterPro"/>
</dbReference>
<dbReference type="AlphaFoldDB" id="A0A9P0YVT1"/>
<dbReference type="InterPro" id="IPR019557">
    <property type="entry name" value="AminoTfrase-like_pln_mobile"/>
</dbReference>
<gene>
    <name evidence="2" type="ORF">CEURO_LOCUS6091</name>
</gene>
<protein>
    <recommendedName>
        <fullName evidence="1">Aminotransferase-like plant mobile domain-containing protein</fullName>
    </recommendedName>
</protein>